<accession>A0A212RSE5</accession>
<organism evidence="1 2">
    <name type="scientific">Arboricoccus pini</name>
    <dbReference type="NCBI Taxonomy" id="1963835"/>
    <lineage>
        <taxon>Bacteria</taxon>
        <taxon>Pseudomonadati</taxon>
        <taxon>Pseudomonadota</taxon>
        <taxon>Alphaproteobacteria</taxon>
        <taxon>Geminicoccales</taxon>
        <taxon>Geminicoccaceae</taxon>
        <taxon>Arboricoccus</taxon>
    </lineage>
</organism>
<proteinExistence type="predicted"/>
<sequence length="186" mass="20841">MDRIGPSATGIKFQDTQEIACCQSTRCPPDRRRMKPPDHGRPLALAKGAPSAATLARGSACVTSSIGVACRAPPHHAGRHKPDWTIVQAAGRRPRQPEATRRRRSRDAWPAGRYADALRTRLMVRVLHHEDNPMRWLGIPRDDRSTFGCPVGCREASFDTFAHCLKARRCRDRARRRCLGARSLIF</sequence>
<name>A0A212RSE5_9PROT</name>
<reference evidence="1 2" key="1">
    <citation type="submission" date="2017-06" db="EMBL/GenBank/DDBJ databases">
        <authorList>
            <person name="Kim H.J."/>
            <person name="Triplett B.A."/>
        </authorList>
    </citation>
    <scope>NUCLEOTIDE SEQUENCE [LARGE SCALE GENOMIC DNA]</scope>
    <source>
        <strain evidence="1 2">B29T1</strain>
    </source>
</reference>
<dbReference type="Proteomes" id="UP000197065">
    <property type="component" value="Unassembled WGS sequence"/>
</dbReference>
<keyword evidence="2" id="KW-1185">Reference proteome</keyword>
<protein>
    <submittedName>
        <fullName evidence="1">Uncharacterized protein</fullName>
    </submittedName>
</protein>
<evidence type="ECO:0000313" key="2">
    <source>
        <dbReference type="Proteomes" id="UP000197065"/>
    </source>
</evidence>
<dbReference type="EMBL" id="FYEH01000013">
    <property type="protein sequence ID" value="SNB75532.1"/>
    <property type="molecule type" value="Genomic_DNA"/>
</dbReference>
<evidence type="ECO:0000313" key="1">
    <source>
        <dbReference type="EMBL" id="SNB75532.1"/>
    </source>
</evidence>
<gene>
    <name evidence="1" type="ORF">SAMN07250955_11374</name>
</gene>
<dbReference type="AlphaFoldDB" id="A0A212RSE5"/>